<dbReference type="EMBL" id="JANFLP010000008">
    <property type="protein sequence ID" value="MCQ1949971.1"/>
    <property type="molecule type" value="Genomic_DNA"/>
</dbReference>
<organism evidence="4 5">
    <name type="scientific">Arthrobacter jinronghuae</name>
    <dbReference type="NCBI Taxonomy" id="2964609"/>
    <lineage>
        <taxon>Bacteria</taxon>
        <taxon>Bacillati</taxon>
        <taxon>Actinomycetota</taxon>
        <taxon>Actinomycetes</taxon>
        <taxon>Micrococcales</taxon>
        <taxon>Micrococcaceae</taxon>
        <taxon>Arthrobacter</taxon>
    </lineage>
</organism>
<evidence type="ECO:0000313" key="4">
    <source>
        <dbReference type="EMBL" id="MCQ1949971.1"/>
    </source>
</evidence>
<gene>
    <name evidence="4" type="ORF">NNX28_08535</name>
</gene>
<dbReference type="InterPro" id="IPR050832">
    <property type="entry name" value="Bact_Acetyltransf"/>
</dbReference>
<dbReference type="PANTHER" id="PTHR43877:SF2">
    <property type="entry name" value="AMINOALKYLPHOSPHONATE N-ACETYLTRANSFERASE-RELATED"/>
    <property type="match status" value="1"/>
</dbReference>
<reference evidence="4 5" key="1">
    <citation type="submission" date="2022-07" db="EMBL/GenBank/DDBJ databases">
        <title>Novel species in genus Arthrobacter.</title>
        <authorList>
            <person name="Liu Y."/>
        </authorList>
    </citation>
    <scope>NUCLEOTIDE SEQUENCE [LARGE SCALE GENOMIC DNA]</scope>
    <source>
        <strain evidence="5">zg-Y859</strain>
    </source>
</reference>
<feature type="domain" description="N-acetyltransferase" evidence="3">
    <location>
        <begin position="5"/>
        <end position="150"/>
    </location>
</feature>
<sequence>MTTPTRLRPAEVSDLPFILRQEREYMETIEPHALQGWLTVLDQNLEVWIDCLPSTIFCIDADGHPLGYVMWSLDGDTATLISISVLDGRRRQGLGRLLLDAFEQKASASGARVVELGVYRSNQAELLYRAAGYETTGQDGGYVLFSKRLSPAEGDNRVLLG</sequence>
<dbReference type="RefSeq" id="WP_255865459.1">
    <property type="nucleotide sequence ID" value="NZ_CP104263.1"/>
</dbReference>
<evidence type="ECO:0000256" key="2">
    <source>
        <dbReference type="ARBA" id="ARBA00023315"/>
    </source>
</evidence>
<evidence type="ECO:0000256" key="1">
    <source>
        <dbReference type="ARBA" id="ARBA00022679"/>
    </source>
</evidence>
<dbReference type="CDD" id="cd04301">
    <property type="entry name" value="NAT_SF"/>
    <property type="match status" value="1"/>
</dbReference>
<dbReference type="PROSITE" id="PS51186">
    <property type="entry name" value="GNAT"/>
    <property type="match status" value="1"/>
</dbReference>
<protein>
    <submittedName>
        <fullName evidence="4">GNAT family N-acetyltransferase</fullName>
    </submittedName>
</protein>
<evidence type="ECO:0000259" key="3">
    <source>
        <dbReference type="PROSITE" id="PS51186"/>
    </source>
</evidence>
<name>A0ABT1NQF3_9MICC</name>
<proteinExistence type="predicted"/>
<accession>A0ABT1NQF3</accession>
<dbReference type="PANTHER" id="PTHR43877">
    <property type="entry name" value="AMINOALKYLPHOSPHONATE N-ACETYLTRANSFERASE-RELATED-RELATED"/>
    <property type="match status" value="1"/>
</dbReference>
<keyword evidence="1" id="KW-0808">Transferase</keyword>
<dbReference type="SUPFAM" id="SSF55729">
    <property type="entry name" value="Acyl-CoA N-acyltransferases (Nat)"/>
    <property type="match status" value="1"/>
</dbReference>
<evidence type="ECO:0000313" key="5">
    <source>
        <dbReference type="Proteomes" id="UP001206924"/>
    </source>
</evidence>
<keyword evidence="2" id="KW-0012">Acyltransferase</keyword>
<dbReference type="InterPro" id="IPR000182">
    <property type="entry name" value="GNAT_dom"/>
</dbReference>
<dbReference type="InterPro" id="IPR016181">
    <property type="entry name" value="Acyl_CoA_acyltransferase"/>
</dbReference>
<comment type="caution">
    <text evidence="4">The sequence shown here is derived from an EMBL/GenBank/DDBJ whole genome shotgun (WGS) entry which is preliminary data.</text>
</comment>
<keyword evidence="5" id="KW-1185">Reference proteome</keyword>
<dbReference type="Proteomes" id="UP001206924">
    <property type="component" value="Unassembled WGS sequence"/>
</dbReference>
<dbReference type="Pfam" id="PF00583">
    <property type="entry name" value="Acetyltransf_1"/>
    <property type="match status" value="1"/>
</dbReference>
<dbReference type="Gene3D" id="3.40.630.30">
    <property type="match status" value="1"/>
</dbReference>